<keyword evidence="1" id="KW-0175">Coiled coil</keyword>
<reference evidence="2 3" key="1">
    <citation type="submission" date="2007-03" db="EMBL/GenBank/DDBJ databases">
        <authorList>
            <person name="Fulton L."/>
            <person name="Clifton S."/>
            <person name="Fulton B."/>
            <person name="Xu J."/>
            <person name="Minx P."/>
            <person name="Pepin K.H."/>
            <person name="Johnson M."/>
            <person name="Thiruvilangam P."/>
            <person name="Bhonagiri V."/>
            <person name="Nash W.E."/>
            <person name="Mardis E.R."/>
            <person name="Wilson R.K."/>
        </authorList>
    </citation>
    <scope>NUCLEOTIDE SEQUENCE [LARGE SCALE GENOMIC DNA]</scope>
    <source>
        <strain evidence="2 3">ATCC 27756</strain>
    </source>
</reference>
<gene>
    <name evidence="2" type="ORF">RUMTOR_00994</name>
</gene>
<name>A5KL91_9FIRM</name>
<comment type="caution">
    <text evidence="2">The sequence shown here is derived from an EMBL/GenBank/DDBJ whole genome shotgun (WGS) entry which is preliminary data.</text>
</comment>
<reference evidence="2 3" key="2">
    <citation type="submission" date="2007-04" db="EMBL/GenBank/DDBJ databases">
        <title>Draft genome sequence of Ruminococcus torques (ATCC 27756).</title>
        <authorList>
            <person name="Sudarsanam P."/>
            <person name="Ley R."/>
            <person name="Guruge J."/>
            <person name="Turnbaugh P.J."/>
            <person name="Mahowald M."/>
            <person name="Liep D."/>
            <person name="Gordon J."/>
        </authorList>
    </citation>
    <scope>NUCLEOTIDE SEQUENCE [LARGE SCALE GENOMIC DNA]</scope>
    <source>
        <strain evidence="2 3">ATCC 27756</strain>
    </source>
</reference>
<feature type="coiled-coil region" evidence="1">
    <location>
        <begin position="42"/>
        <end position="76"/>
    </location>
</feature>
<dbReference type="EMBL" id="AAVP02000003">
    <property type="protein sequence ID" value="EDK24728.1"/>
    <property type="molecule type" value="Genomic_DNA"/>
</dbReference>
<accession>A5KL91</accession>
<dbReference type="Proteomes" id="UP000003577">
    <property type="component" value="Unassembled WGS sequence"/>
</dbReference>
<evidence type="ECO:0000313" key="3">
    <source>
        <dbReference type="Proteomes" id="UP000003577"/>
    </source>
</evidence>
<evidence type="ECO:0000313" key="2">
    <source>
        <dbReference type="EMBL" id="EDK24728.1"/>
    </source>
</evidence>
<evidence type="ECO:0008006" key="4">
    <source>
        <dbReference type="Google" id="ProtNLM"/>
    </source>
</evidence>
<organism evidence="2 3">
    <name type="scientific">[Ruminococcus] torques ATCC 27756</name>
    <dbReference type="NCBI Taxonomy" id="411460"/>
    <lineage>
        <taxon>Bacteria</taxon>
        <taxon>Bacillati</taxon>
        <taxon>Bacillota</taxon>
        <taxon>Clostridia</taxon>
        <taxon>Lachnospirales</taxon>
        <taxon>Lachnospiraceae</taxon>
        <taxon>Mediterraneibacter</taxon>
    </lineage>
</organism>
<dbReference type="HOGENOM" id="CLU_1831769_0_0_9"/>
<sequence>MLHPKKGSPSGRNAYPITEKIEELKKEKKNDMAKKKTFQEYTQEALLEIEKTEAALKQAKLEKEQAEHRIQRSLNYLDTQKKKKRKARTHLLIQKGAAIEAICKDTKYLTEAEFYQLMDELLHDPACKFCDVVHEMVRGRAETAEAKERELAEEEALLKAMQRGELPQGDE</sequence>
<dbReference type="AlphaFoldDB" id="A5KL91"/>
<protein>
    <recommendedName>
        <fullName evidence="4">DUF3847 domain-containing protein</fullName>
    </recommendedName>
</protein>
<evidence type="ECO:0000256" key="1">
    <source>
        <dbReference type="SAM" id="Coils"/>
    </source>
</evidence>
<dbReference type="PaxDb" id="411460-RUMTOR_00994"/>
<proteinExistence type="predicted"/>